<protein>
    <submittedName>
        <fullName evidence="8">RDD family protein</fullName>
    </submittedName>
</protein>
<gene>
    <name evidence="8" type="ORF">K6Y31_15880</name>
</gene>
<feature type="domain" description="RDD" evidence="7">
    <location>
        <begin position="25"/>
        <end position="159"/>
    </location>
</feature>
<keyword evidence="9" id="KW-1185">Reference proteome</keyword>
<dbReference type="RefSeq" id="WP_233053927.1">
    <property type="nucleotide sequence ID" value="NZ_JAIMJA010000017.1"/>
</dbReference>
<keyword evidence="2" id="KW-1003">Cell membrane</keyword>
<keyword evidence="3 6" id="KW-0812">Transmembrane</keyword>
<proteinExistence type="predicted"/>
<evidence type="ECO:0000256" key="5">
    <source>
        <dbReference type="ARBA" id="ARBA00023136"/>
    </source>
</evidence>
<evidence type="ECO:0000256" key="6">
    <source>
        <dbReference type="SAM" id="Phobius"/>
    </source>
</evidence>
<dbReference type="PANTHER" id="PTHR36115:SF10">
    <property type="entry name" value="RDD DOMAIN-CONTAINING PROTEIN"/>
    <property type="match status" value="1"/>
</dbReference>
<evidence type="ECO:0000256" key="2">
    <source>
        <dbReference type="ARBA" id="ARBA00022475"/>
    </source>
</evidence>
<dbReference type="EMBL" id="JAIMJA010000017">
    <property type="protein sequence ID" value="MCE2596282.1"/>
    <property type="molecule type" value="Genomic_DNA"/>
</dbReference>
<dbReference type="Proteomes" id="UP001201273">
    <property type="component" value="Unassembled WGS sequence"/>
</dbReference>
<evidence type="ECO:0000256" key="3">
    <source>
        <dbReference type="ARBA" id="ARBA00022692"/>
    </source>
</evidence>
<feature type="transmembrane region" description="Helical" evidence="6">
    <location>
        <begin position="81"/>
        <end position="99"/>
    </location>
</feature>
<evidence type="ECO:0000259" key="7">
    <source>
        <dbReference type="Pfam" id="PF06271"/>
    </source>
</evidence>
<evidence type="ECO:0000256" key="4">
    <source>
        <dbReference type="ARBA" id="ARBA00022989"/>
    </source>
</evidence>
<evidence type="ECO:0000256" key="1">
    <source>
        <dbReference type="ARBA" id="ARBA00004651"/>
    </source>
</evidence>
<accession>A0ABS8WD84</accession>
<comment type="subcellular location">
    <subcellularLocation>
        <location evidence="1">Cell membrane</location>
        <topology evidence="1">Multi-pass membrane protein</topology>
    </subcellularLocation>
</comment>
<evidence type="ECO:0000313" key="8">
    <source>
        <dbReference type="EMBL" id="MCE2596282.1"/>
    </source>
</evidence>
<dbReference type="InterPro" id="IPR051791">
    <property type="entry name" value="Pra-immunoreactive"/>
</dbReference>
<reference evidence="8 9" key="1">
    <citation type="journal article" date="2022" name="Environ. Microbiol. Rep.">
        <title>Eco-phylogenetic analyses reveal divergent evolution of vitamin B12 metabolism in the marine bacterial family 'Psychromonadaceae'.</title>
        <authorList>
            <person name="Jin X."/>
            <person name="Yang Y."/>
            <person name="Cao H."/>
            <person name="Gao B."/>
            <person name="Zhao Z."/>
        </authorList>
    </citation>
    <scope>NUCLEOTIDE SEQUENCE [LARGE SCALE GENOMIC DNA]</scope>
    <source>
        <strain evidence="8 9">MKS20</strain>
    </source>
</reference>
<keyword evidence="5 6" id="KW-0472">Membrane</keyword>
<name>A0ABS8WD84_9GAMM</name>
<evidence type="ECO:0000313" key="9">
    <source>
        <dbReference type="Proteomes" id="UP001201273"/>
    </source>
</evidence>
<dbReference type="Pfam" id="PF06271">
    <property type="entry name" value="RDD"/>
    <property type="match status" value="1"/>
</dbReference>
<dbReference type="InterPro" id="IPR010432">
    <property type="entry name" value="RDD"/>
</dbReference>
<comment type="caution">
    <text evidence="8">The sequence shown here is derived from an EMBL/GenBank/DDBJ whole genome shotgun (WGS) entry which is preliminary data.</text>
</comment>
<feature type="transmembrane region" description="Helical" evidence="6">
    <location>
        <begin position="34"/>
        <end position="59"/>
    </location>
</feature>
<sequence>MKKNKKNKTATPSKPINPFIGLPSAGLGRRLGALIYDALVVIAVMLFSAALGAVVAILLEKMGLISTAGHVDMAAYLSHNIFYQLWIWFVFISFYVFFWTRGGQTIGMRAWRLRVQNEDGSPINKSQAVIRLATATCGLGNLFVPFNKPKHRSFQDHWAECEVVVLTKELNERVTIKGVKWY</sequence>
<dbReference type="PANTHER" id="PTHR36115">
    <property type="entry name" value="PROLINE-RICH ANTIGEN HOMOLOG-RELATED"/>
    <property type="match status" value="1"/>
</dbReference>
<keyword evidence="4 6" id="KW-1133">Transmembrane helix</keyword>
<organism evidence="8 9">
    <name type="scientific">Motilimonas cestriensis</name>
    <dbReference type="NCBI Taxonomy" id="2742685"/>
    <lineage>
        <taxon>Bacteria</taxon>
        <taxon>Pseudomonadati</taxon>
        <taxon>Pseudomonadota</taxon>
        <taxon>Gammaproteobacteria</taxon>
        <taxon>Alteromonadales</taxon>
        <taxon>Alteromonadales genera incertae sedis</taxon>
        <taxon>Motilimonas</taxon>
    </lineage>
</organism>